<dbReference type="InterPro" id="IPR020616">
    <property type="entry name" value="Thiolase_N"/>
</dbReference>
<keyword evidence="5" id="KW-0583">PHB biosynthesis</keyword>
<dbReference type="PROSITE" id="PS00737">
    <property type="entry name" value="THIOLASE_2"/>
    <property type="match status" value="1"/>
</dbReference>
<comment type="caution">
    <text evidence="13">The sequence shown here is derived from an EMBL/GenBank/DDBJ whole genome shotgun (WGS) entry which is preliminary data.</text>
</comment>
<keyword evidence="14" id="KW-1185">Reference proteome</keyword>
<dbReference type="FunFam" id="3.40.47.10:FF:000010">
    <property type="entry name" value="Acetyl-CoA acetyltransferase (Thiolase)"/>
    <property type="match status" value="1"/>
</dbReference>
<dbReference type="SUPFAM" id="SSF53901">
    <property type="entry name" value="Thiolase-like"/>
    <property type="match status" value="2"/>
</dbReference>
<keyword evidence="4 10" id="KW-0808">Transferase</keyword>
<dbReference type="PROSITE" id="PS00099">
    <property type="entry name" value="THIOLASE_3"/>
    <property type="match status" value="1"/>
</dbReference>
<dbReference type="NCBIfam" id="TIGR01930">
    <property type="entry name" value="AcCoA-C-Actrans"/>
    <property type="match status" value="1"/>
</dbReference>
<feature type="active site" description="Acyl-thioester intermediate" evidence="9">
    <location>
        <position position="90"/>
    </location>
</feature>
<feature type="active site" description="Proton acceptor" evidence="9">
    <location>
        <position position="379"/>
    </location>
</feature>
<evidence type="ECO:0000256" key="9">
    <source>
        <dbReference type="PIRSR" id="PIRSR000429-1"/>
    </source>
</evidence>
<evidence type="ECO:0000313" key="14">
    <source>
        <dbReference type="Proteomes" id="UP000316429"/>
    </source>
</evidence>
<accession>A0A504UJR7</accession>
<proteinExistence type="inferred from homology"/>
<dbReference type="EMBL" id="VFYP01000002">
    <property type="protein sequence ID" value="TPP07131.1"/>
    <property type="molecule type" value="Genomic_DNA"/>
</dbReference>
<comment type="pathway">
    <text evidence="7">Metabolic intermediate biosynthesis; (R)-mevalonate biosynthesis; (R)-mevalonate from acetyl-CoA: step 1/3.</text>
</comment>
<dbReference type="GO" id="GO:0042619">
    <property type="term" value="P:poly-hydroxybutyrate biosynthetic process"/>
    <property type="evidence" value="ECO:0007669"/>
    <property type="project" value="UniProtKB-KW"/>
</dbReference>
<dbReference type="InterPro" id="IPR020610">
    <property type="entry name" value="Thiolase_AS"/>
</dbReference>
<name>A0A504UJR7_9HYPH</name>
<sequence length="393" mass="40596">MTSPSIVIASAARTPVGSFNGALSSVAAHDLGAVAIKAVLERAGVEAGEVDEVILGQILTAGQGQNPARQAAMKAGIPQEATAWGLNQLCGSGLRAVAVGMQQILTGDAKIIIAGGQESMSMAPHCAHLRNGTKMGDLKMVDTMIKDGLTDAFYGYHMGTTAENVARQWQLTRDEQDAFAVASQNKAEAAQLAGRFKDEIVPVIVPGRKGDVTVDQDEYIRHGATLDSMQKLKPAFDKEGSVTAGNASGINDGAAAALLMTEAEASRRGIAPLARIVSWATAGVDPKIMGTGPIPASRKALEKAGWKISDLDLVEANEAFAAQACAVNKDLGWDTSIVNVNGGAIAIGHPVGASGARILNTLVFEMKRRGAKKGLATLCIGGGMGVAMCLEAL</sequence>
<dbReference type="InterPro" id="IPR020615">
    <property type="entry name" value="Thiolase_acyl_enz_int_AS"/>
</dbReference>
<feature type="domain" description="Thiolase C-terminal" evidence="12">
    <location>
        <begin position="271"/>
        <end position="391"/>
    </location>
</feature>
<dbReference type="Pfam" id="PF02803">
    <property type="entry name" value="Thiolase_C"/>
    <property type="match status" value="1"/>
</dbReference>
<dbReference type="InterPro" id="IPR020613">
    <property type="entry name" value="Thiolase_CS"/>
</dbReference>
<dbReference type="PANTHER" id="PTHR18919">
    <property type="entry name" value="ACETYL-COA C-ACYLTRANSFERASE"/>
    <property type="match status" value="1"/>
</dbReference>
<reference evidence="13 14" key="1">
    <citation type="submission" date="2019-06" db="EMBL/GenBank/DDBJ databases">
        <title>Rhizobium sp. CL12 isolated from roots of soybean.</title>
        <authorList>
            <person name="Wang C."/>
        </authorList>
    </citation>
    <scope>NUCLEOTIDE SEQUENCE [LARGE SCALE GENOMIC DNA]</scope>
    <source>
        <strain evidence="13 14">CL12</strain>
    </source>
</reference>
<evidence type="ECO:0000256" key="2">
    <source>
        <dbReference type="ARBA" id="ARBA00010982"/>
    </source>
</evidence>
<evidence type="ECO:0000256" key="1">
    <source>
        <dbReference type="ARBA" id="ARBA00004683"/>
    </source>
</evidence>
<evidence type="ECO:0000256" key="7">
    <source>
        <dbReference type="ARBA" id="ARBA00037924"/>
    </source>
</evidence>
<dbReference type="Proteomes" id="UP000316429">
    <property type="component" value="Unassembled WGS sequence"/>
</dbReference>
<dbReference type="InterPro" id="IPR016039">
    <property type="entry name" value="Thiolase-like"/>
</dbReference>
<protein>
    <recommendedName>
        <fullName evidence="8">Beta-ketothiolase</fullName>
    </recommendedName>
</protein>
<keyword evidence="6 10" id="KW-0012">Acyltransferase</keyword>
<comment type="pathway">
    <text evidence="1">Biopolymer metabolism; poly-(R)-3-hydroxybutanoate biosynthesis.</text>
</comment>
<dbReference type="InterPro" id="IPR020617">
    <property type="entry name" value="Thiolase_C"/>
</dbReference>
<dbReference type="CDD" id="cd00751">
    <property type="entry name" value="thiolase"/>
    <property type="match status" value="1"/>
</dbReference>
<evidence type="ECO:0000256" key="8">
    <source>
        <dbReference type="ARBA" id="ARBA00080155"/>
    </source>
</evidence>
<dbReference type="RefSeq" id="WP_140829652.1">
    <property type="nucleotide sequence ID" value="NZ_VFYP01000002.1"/>
</dbReference>
<dbReference type="Gene3D" id="3.40.47.10">
    <property type="match status" value="2"/>
</dbReference>
<dbReference type="PIRSF" id="PIRSF000429">
    <property type="entry name" value="Ac-CoA_Ac_transf"/>
    <property type="match status" value="1"/>
</dbReference>
<dbReference type="Pfam" id="PF00108">
    <property type="entry name" value="Thiolase_N"/>
    <property type="match status" value="1"/>
</dbReference>
<dbReference type="PROSITE" id="PS00098">
    <property type="entry name" value="THIOLASE_1"/>
    <property type="match status" value="1"/>
</dbReference>
<evidence type="ECO:0000256" key="4">
    <source>
        <dbReference type="ARBA" id="ARBA00022679"/>
    </source>
</evidence>
<dbReference type="GO" id="GO:0044281">
    <property type="term" value="P:small molecule metabolic process"/>
    <property type="evidence" value="ECO:0007669"/>
    <property type="project" value="UniProtKB-ARBA"/>
</dbReference>
<dbReference type="PANTHER" id="PTHR18919:SF107">
    <property type="entry name" value="ACETYL-COA ACETYLTRANSFERASE, CYTOSOLIC"/>
    <property type="match status" value="1"/>
</dbReference>
<dbReference type="AlphaFoldDB" id="A0A504UJR7"/>
<organism evidence="13 14">
    <name type="scientific">Rhizobium glycinendophyticum</name>
    <dbReference type="NCBI Taxonomy" id="2589807"/>
    <lineage>
        <taxon>Bacteria</taxon>
        <taxon>Pseudomonadati</taxon>
        <taxon>Pseudomonadota</taxon>
        <taxon>Alphaproteobacteria</taxon>
        <taxon>Hyphomicrobiales</taxon>
        <taxon>Rhizobiaceae</taxon>
        <taxon>Rhizobium/Agrobacterium group</taxon>
        <taxon>Rhizobium</taxon>
    </lineage>
</organism>
<dbReference type="GO" id="GO:0003988">
    <property type="term" value="F:acetyl-CoA C-acyltransferase activity"/>
    <property type="evidence" value="ECO:0007669"/>
    <property type="project" value="UniProtKB-ARBA"/>
</dbReference>
<comment type="subunit">
    <text evidence="3">Homotetramer.</text>
</comment>
<comment type="similarity">
    <text evidence="2 10">Belongs to the thiolase-like superfamily. Thiolase family.</text>
</comment>
<evidence type="ECO:0000256" key="5">
    <source>
        <dbReference type="ARBA" id="ARBA00022752"/>
    </source>
</evidence>
<evidence type="ECO:0000259" key="11">
    <source>
        <dbReference type="Pfam" id="PF00108"/>
    </source>
</evidence>
<evidence type="ECO:0000259" key="12">
    <source>
        <dbReference type="Pfam" id="PF02803"/>
    </source>
</evidence>
<feature type="domain" description="Thiolase N-terminal" evidence="11">
    <location>
        <begin position="6"/>
        <end position="262"/>
    </location>
</feature>
<evidence type="ECO:0000313" key="13">
    <source>
        <dbReference type="EMBL" id="TPP07131.1"/>
    </source>
</evidence>
<gene>
    <name evidence="13" type="ORF">FJQ55_15885</name>
</gene>
<evidence type="ECO:0000256" key="10">
    <source>
        <dbReference type="RuleBase" id="RU003557"/>
    </source>
</evidence>
<feature type="active site" description="Proton acceptor" evidence="9">
    <location>
        <position position="349"/>
    </location>
</feature>
<dbReference type="InterPro" id="IPR002155">
    <property type="entry name" value="Thiolase"/>
</dbReference>
<dbReference type="OrthoDB" id="9764638at2"/>
<evidence type="ECO:0000256" key="3">
    <source>
        <dbReference type="ARBA" id="ARBA00011881"/>
    </source>
</evidence>
<evidence type="ECO:0000256" key="6">
    <source>
        <dbReference type="ARBA" id="ARBA00023315"/>
    </source>
</evidence>